<comment type="caution">
    <text evidence="3">The sequence shown here is derived from an EMBL/GenBank/DDBJ whole genome shotgun (WGS) entry which is preliminary data.</text>
</comment>
<organism evidence="3 4">
    <name type="scientific">Salix udensis</name>
    <dbReference type="NCBI Taxonomy" id="889485"/>
    <lineage>
        <taxon>Eukaryota</taxon>
        <taxon>Viridiplantae</taxon>
        <taxon>Streptophyta</taxon>
        <taxon>Embryophyta</taxon>
        <taxon>Tracheophyta</taxon>
        <taxon>Spermatophyta</taxon>
        <taxon>Magnoliopsida</taxon>
        <taxon>eudicotyledons</taxon>
        <taxon>Gunneridae</taxon>
        <taxon>Pentapetalae</taxon>
        <taxon>rosids</taxon>
        <taxon>fabids</taxon>
        <taxon>Malpighiales</taxon>
        <taxon>Salicaceae</taxon>
        <taxon>Saliceae</taxon>
        <taxon>Salix</taxon>
    </lineage>
</organism>
<gene>
    <name evidence="3" type="ORF">OIU84_018955</name>
</gene>
<keyword evidence="2" id="KW-0732">Signal</keyword>
<evidence type="ECO:0000256" key="1">
    <source>
        <dbReference type="SAM" id="MobiDB-lite"/>
    </source>
</evidence>
<dbReference type="Proteomes" id="UP001162972">
    <property type="component" value="Chromosome 10"/>
</dbReference>
<evidence type="ECO:0000313" key="4">
    <source>
        <dbReference type="Proteomes" id="UP001162972"/>
    </source>
</evidence>
<sequence>MLQLWIKLLLLCWTWRVLHSHQIGAPGVQKSQEHCLENGLTEQNDGLAINEEEGIDVTAKKPLIKGSSQLDPLKQQLVTSKAPGPSPTTSN</sequence>
<evidence type="ECO:0000256" key="2">
    <source>
        <dbReference type="SAM" id="SignalP"/>
    </source>
</evidence>
<feature type="region of interest" description="Disordered" evidence="1">
    <location>
        <begin position="72"/>
        <end position="91"/>
    </location>
</feature>
<evidence type="ECO:0000313" key="3">
    <source>
        <dbReference type="EMBL" id="KAJ6431573.1"/>
    </source>
</evidence>
<feature type="signal peptide" evidence="2">
    <location>
        <begin position="1"/>
        <end position="20"/>
    </location>
</feature>
<dbReference type="AlphaFoldDB" id="A0AAD6KXQ2"/>
<dbReference type="EMBL" id="JAPFFJ010000003">
    <property type="protein sequence ID" value="KAJ6431573.1"/>
    <property type="molecule type" value="Genomic_DNA"/>
</dbReference>
<proteinExistence type="predicted"/>
<name>A0AAD6KXQ2_9ROSI</name>
<reference evidence="3 4" key="1">
    <citation type="journal article" date="2023" name="Int. J. Mol. Sci.">
        <title>De Novo Assembly and Annotation of 11 Diverse Shrub Willow (Salix) Genomes Reveals Novel Gene Organization in Sex-Linked Regions.</title>
        <authorList>
            <person name="Hyden B."/>
            <person name="Feng K."/>
            <person name="Yates T.B."/>
            <person name="Jawdy S."/>
            <person name="Cereghino C."/>
            <person name="Smart L.B."/>
            <person name="Muchero W."/>
        </authorList>
    </citation>
    <scope>NUCLEOTIDE SEQUENCE [LARGE SCALE GENOMIC DNA]</scope>
    <source>
        <tissue evidence="3">Shoot tip</tissue>
    </source>
</reference>
<protein>
    <submittedName>
        <fullName evidence="3">Uncharacterized protein</fullName>
    </submittedName>
</protein>
<accession>A0AAD6KXQ2</accession>
<feature type="chain" id="PRO_5042187453" evidence="2">
    <location>
        <begin position="21"/>
        <end position="91"/>
    </location>
</feature>
<keyword evidence="4" id="KW-1185">Reference proteome</keyword>